<dbReference type="PROSITE" id="PS51257">
    <property type="entry name" value="PROKAR_LIPOPROTEIN"/>
    <property type="match status" value="1"/>
</dbReference>
<organism evidence="3 4">
    <name type="scientific">Candidatus Colimorpha enterica</name>
    <dbReference type="NCBI Taxonomy" id="3083063"/>
    <lineage>
        <taxon>Bacteria</taxon>
        <taxon>Pseudomonadati</taxon>
        <taxon>Bacteroidota</taxon>
        <taxon>Bacteroidia</taxon>
        <taxon>Bacteroidales</taxon>
        <taxon>Candidatus Colimorpha</taxon>
    </lineage>
</organism>
<protein>
    <recommendedName>
        <fullName evidence="5">Lipoprotein</fullName>
    </recommendedName>
</protein>
<feature type="chain" id="PRO_5041943552" description="Lipoprotein" evidence="2">
    <location>
        <begin position="21"/>
        <end position="70"/>
    </location>
</feature>
<feature type="region of interest" description="Disordered" evidence="1">
    <location>
        <begin position="29"/>
        <end position="70"/>
    </location>
</feature>
<accession>A0AAE3FHM0</accession>
<dbReference type="Proteomes" id="UP001139365">
    <property type="component" value="Unassembled WGS sequence"/>
</dbReference>
<evidence type="ECO:0008006" key="5">
    <source>
        <dbReference type="Google" id="ProtNLM"/>
    </source>
</evidence>
<evidence type="ECO:0000313" key="3">
    <source>
        <dbReference type="EMBL" id="MCI5755614.1"/>
    </source>
</evidence>
<feature type="compositionally biased region" description="Gly residues" evidence="1">
    <location>
        <begin position="60"/>
        <end position="70"/>
    </location>
</feature>
<comment type="caution">
    <text evidence="3">The sequence shown here is derived from an EMBL/GenBank/DDBJ whole genome shotgun (WGS) entry which is preliminary data.</text>
</comment>
<evidence type="ECO:0000256" key="1">
    <source>
        <dbReference type="SAM" id="MobiDB-lite"/>
    </source>
</evidence>
<dbReference type="EMBL" id="JALEMU010000074">
    <property type="protein sequence ID" value="MCI5755614.1"/>
    <property type="molecule type" value="Genomic_DNA"/>
</dbReference>
<evidence type="ECO:0000256" key="2">
    <source>
        <dbReference type="SAM" id="SignalP"/>
    </source>
</evidence>
<proteinExistence type="predicted"/>
<sequence>MIIKKLAAAVIAAAVMSMFAGCVDGGNVGGGTTGDNINHPPAEATDGGDATADVQVPDNGNGGNLNGSGH</sequence>
<keyword evidence="2" id="KW-0732">Signal</keyword>
<gene>
    <name evidence="3" type="ORF">MR241_04900</name>
</gene>
<evidence type="ECO:0000313" key="4">
    <source>
        <dbReference type="Proteomes" id="UP001139365"/>
    </source>
</evidence>
<feature type="compositionally biased region" description="Low complexity" evidence="1">
    <location>
        <begin position="44"/>
        <end position="53"/>
    </location>
</feature>
<dbReference type="AlphaFoldDB" id="A0AAE3FHM0"/>
<name>A0AAE3FHM0_9BACT</name>
<reference evidence="3 4" key="1">
    <citation type="submission" date="2022-03" db="EMBL/GenBank/DDBJ databases">
        <title>Metagenome-assembled genomes from swine fecal metagenomes.</title>
        <authorList>
            <person name="Holman D.B."/>
            <person name="Kommadath A."/>
        </authorList>
    </citation>
    <scope>NUCLEOTIDE SEQUENCE [LARGE SCALE GENOMIC DNA]</scope>
    <source>
        <strain evidence="3">SUG147</strain>
    </source>
</reference>
<feature type="signal peptide" evidence="2">
    <location>
        <begin position="1"/>
        <end position="20"/>
    </location>
</feature>